<dbReference type="Proteomes" id="UP000324091">
    <property type="component" value="Chromosome 8"/>
</dbReference>
<reference evidence="1 2" key="1">
    <citation type="submission" date="2019-04" db="EMBL/GenBank/DDBJ databases">
        <title>Chromosome genome assembly for Takifugu flavidus.</title>
        <authorList>
            <person name="Xiao S."/>
        </authorList>
    </citation>
    <scope>NUCLEOTIDE SEQUENCE [LARGE SCALE GENOMIC DNA]</scope>
    <source>
        <strain evidence="1">HTHZ2018</strain>
        <tissue evidence="1">Muscle</tissue>
    </source>
</reference>
<organism evidence="1 2">
    <name type="scientific">Takifugu flavidus</name>
    <name type="common">sansaifugu</name>
    <dbReference type="NCBI Taxonomy" id="433684"/>
    <lineage>
        <taxon>Eukaryota</taxon>
        <taxon>Metazoa</taxon>
        <taxon>Chordata</taxon>
        <taxon>Craniata</taxon>
        <taxon>Vertebrata</taxon>
        <taxon>Euteleostomi</taxon>
        <taxon>Actinopterygii</taxon>
        <taxon>Neopterygii</taxon>
        <taxon>Teleostei</taxon>
        <taxon>Neoteleostei</taxon>
        <taxon>Acanthomorphata</taxon>
        <taxon>Eupercaria</taxon>
        <taxon>Tetraodontiformes</taxon>
        <taxon>Tetradontoidea</taxon>
        <taxon>Tetraodontidae</taxon>
        <taxon>Takifugu</taxon>
    </lineage>
</organism>
<name>A0A5C6MN31_9TELE</name>
<evidence type="ECO:0000313" key="2">
    <source>
        <dbReference type="Proteomes" id="UP000324091"/>
    </source>
</evidence>
<proteinExistence type="predicted"/>
<dbReference type="EMBL" id="RHFK02000021">
    <property type="protein sequence ID" value="TWW56654.1"/>
    <property type="molecule type" value="Genomic_DNA"/>
</dbReference>
<evidence type="ECO:0000313" key="1">
    <source>
        <dbReference type="EMBL" id="TWW56654.1"/>
    </source>
</evidence>
<dbReference type="AlphaFoldDB" id="A0A5C6MN31"/>
<accession>A0A5C6MN31</accession>
<keyword evidence="2" id="KW-1185">Reference proteome</keyword>
<sequence length="111" mass="12725">MVKRPVDILPLIHHVKKKAQLQEESGFRMSAASLLNQPPRHSLHCVTLHFWTQTRSFPPSLRDRLWQCLPHRLPHPKELSLLFSSNLPITYLQGQGHIMGCAGRGQQGPRH</sequence>
<comment type="caution">
    <text evidence="1">The sequence shown here is derived from an EMBL/GenBank/DDBJ whole genome shotgun (WGS) entry which is preliminary data.</text>
</comment>
<protein>
    <submittedName>
        <fullName evidence="1">Uncharacterized protein</fullName>
    </submittedName>
</protein>
<gene>
    <name evidence="1" type="ORF">D4764_08G0006410</name>
</gene>